<keyword evidence="6" id="KW-1185">Reference proteome</keyword>
<dbReference type="GO" id="GO:0006654">
    <property type="term" value="P:phosphatidic acid biosynthetic process"/>
    <property type="evidence" value="ECO:0007669"/>
    <property type="project" value="TreeGrafter"/>
</dbReference>
<dbReference type="EMBL" id="SACS01000004">
    <property type="protein sequence ID" value="RVU40499.1"/>
    <property type="molecule type" value="Genomic_DNA"/>
</dbReference>
<feature type="domain" description="Phospholipid/glycerol acyltransferase" evidence="4">
    <location>
        <begin position="45"/>
        <end position="157"/>
    </location>
</feature>
<evidence type="ECO:0000256" key="1">
    <source>
        <dbReference type="ARBA" id="ARBA00005189"/>
    </source>
</evidence>
<protein>
    <submittedName>
        <fullName evidence="5">Acyltransferase</fullName>
    </submittedName>
</protein>
<sequence>MKHWPELPLQSPRHQSPAAQKFGRWLLDKLGWQIEGNLPPLSKLVIAVAPHTSNWDFVIAMAASLALGVKISFLGKHSIFIWPLRNWLLRWGGIPIRRTERHGVVEQIARQFAEQPQLILGVSPEGTRKKVAVWRSGFWNIARTAGVPIQLLGLDYAQKKLVFGPLQQTGDNFEQDCQQMRLFFQQMTAKKPEFA</sequence>
<dbReference type="SUPFAM" id="SSF69593">
    <property type="entry name" value="Glycerol-3-phosphate (1)-acyltransferase"/>
    <property type="match status" value="1"/>
</dbReference>
<dbReference type="AlphaFoldDB" id="A0A437R152"/>
<evidence type="ECO:0000256" key="2">
    <source>
        <dbReference type="ARBA" id="ARBA00022679"/>
    </source>
</evidence>
<organism evidence="5 6">
    <name type="scientific">Rheinheimera riviphila</name>
    <dbReference type="NCBI Taxonomy" id="1834037"/>
    <lineage>
        <taxon>Bacteria</taxon>
        <taxon>Pseudomonadati</taxon>
        <taxon>Pseudomonadota</taxon>
        <taxon>Gammaproteobacteria</taxon>
        <taxon>Chromatiales</taxon>
        <taxon>Chromatiaceae</taxon>
        <taxon>Rheinheimera</taxon>
    </lineage>
</organism>
<dbReference type="RefSeq" id="WP_127698039.1">
    <property type="nucleotide sequence ID" value="NZ_SACS01000004.1"/>
</dbReference>
<dbReference type="PANTHER" id="PTHR10434">
    <property type="entry name" value="1-ACYL-SN-GLYCEROL-3-PHOSPHATE ACYLTRANSFERASE"/>
    <property type="match status" value="1"/>
</dbReference>
<evidence type="ECO:0000313" key="6">
    <source>
        <dbReference type="Proteomes" id="UP000283077"/>
    </source>
</evidence>
<proteinExistence type="predicted"/>
<dbReference type="Proteomes" id="UP000283077">
    <property type="component" value="Unassembled WGS sequence"/>
</dbReference>
<name>A0A437R152_9GAMM</name>
<dbReference type="InterPro" id="IPR002123">
    <property type="entry name" value="Plipid/glycerol_acylTrfase"/>
</dbReference>
<keyword evidence="3 5" id="KW-0012">Acyltransferase</keyword>
<comment type="pathway">
    <text evidence="1">Lipid metabolism.</text>
</comment>
<gene>
    <name evidence="5" type="ORF">EOE67_05460</name>
</gene>
<dbReference type="OrthoDB" id="9796839at2"/>
<reference evidence="5 6" key="1">
    <citation type="submission" date="2019-01" db="EMBL/GenBank/DDBJ databases">
        <authorList>
            <person name="Chen W.-M."/>
        </authorList>
    </citation>
    <scope>NUCLEOTIDE SEQUENCE [LARGE SCALE GENOMIC DNA]</scope>
    <source>
        <strain evidence="5 6">KYPC3</strain>
    </source>
</reference>
<evidence type="ECO:0000313" key="5">
    <source>
        <dbReference type="EMBL" id="RVU40499.1"/>
    </source>
</evidence>
<accession>A0A437R152</accession>
<keyword evidence="2 5" id="KW-0808">Transferase</keyword>
<evidence type="ECO:0000259" key="4">
    <source>
        <dbReference type="SMART" id="SM00563"/>
    </source>
</evidence>
<evidence type="ECO:0000256" key="3">
    <source>
        <dbReference type="ARBA" id="ARBA00023315"/>
    </source>
</evidence>
<dbReference type="Pfam" id="PF01553">
    <property type="entry name" value="Acyltransferase"/>
    <property type="match status" value="1"/>
</dbReference>
<dbReference type="PANTHER" id="PTHR10434:SF9">
    <property type="entry name" value="PHOSPHOLIPID_GLYCEROL ACYLTRANSFERASE DOMAIN-CONTAINING PROTEIN"/>
    <property type="match status" value="1"/>
</dbReference>
<dbReference type="GO" id="GO:0003841">
    <property type="term" value="F:1-acylglycerol-3-phosphate O-acyltransferase activity"/>
    <property type="evidence" value="ECO:0007669"/>
    <property type="project" value="TreeGrafter"/>
</dbReference>
<dbReference type="SMART" id="SM00563">
    <property type="entry name" value="PlsC"/>
    <property type="match status" value="1"/>
</dbReference>
<comment type="caution">
    <text evidence="5">The sequence shown here is derived from an EMBL/GenBank/DDBJ whole genome shotgun (WGS) entry which is preliminary data.</text>
</comment>